<dbReference type="InterPro" id="IPR002818">
    <property type="entry name" value="DJ-1/PfpI"/>
</dbReference>
<proteinExistence type="predicted"/>
<reference evidence="5 6" key="1">
    <citation type="journal article" date="2019" name="PLoS Negl. Trop. Dis.">
        <title>Revisiting the worldwide diversity of Leptospira species in the environment.</title>
        <authorList>
            <person name="Vincent A.T."/>
            <person name="Schiettekatte O."/>
            <person name="Bourhy P."/>
            <person name="Veyrier F.J."/>
            <person name="Picardeau M."/>
        </authorList>
    </citation>
    <scope>NUCLEOTIDE SEQUENCE [LARGE SCALE GENOMIC DNA]</scope>
    <source>
        <strain evidence="5 6">201800273</strain>
    </source>
</reference>
<protein>
    <submittedName>
        <fullName evidence="5">Helix-turn-helix domain-containing protein</fullName>
    </submittedName>
</protein>
<dbReference type="Pfam" id="PF01965">
    <property type="entry name" value="DJ-1_PfpI"/>
    <property type="match status" value="1"/>
</dbReference>
<comment type="caution">
    <text evidence="5">The sequence shown here is derived from an EMBL/GenBank/DDBJ whole genome shotgun (WGS) entry which is preliminary data.</text>
</comment>
<dbReference type="InterPro" id="IPR018062">
    <property type="entry name" value="HTH_AraC-typ_CS"/>
</dbReference>
<dbReference type="InterPro" id="IPR018060">
    <property type="entry name" value="HTH_AraC"/>
</dbReference>
<dbReference type="Gene3D" id="3.40.50.880">
    <property type="match status" value="1"/>
</dbReference>
<accession>A0A7I0HS70</accession>
<keyword evidence="2" id="KW-0238">DNA-binding</keyword>
<evidence type="ECO:0000313" key="5">
    <source>
        <dbReference type="EMBL" id="TGL06534.1"/>
    </source>
</evidence>
<dbReference type="Pfam" id="PF12833">
    <property type="entry name" value="HTH_18"/>
    <property type="match status" value="1"/>
</dbReference>
<dbReference type="SMART" id="SM00342">
    <property type="entry name" value="HTH_ARAC"/>
    <property type="match status" value="1"/>
</dbReference>
<keyword evidence="3" id="KW-0804">Transcription</keyword>
<dbReference type="Proteomes" id="UP000297641">
    <property type="component" value="Unassembled WGS sequence"/>
</dbReference>
<dbReference type="GO" id="GO:0003700">
    <property type="term" value="F:DNA-binding transcription factor activity"/>
    <property type="evidence" value="ECO:0007669"/>
    <property type="project" value="InterPro"/>
</dbReference>
<dbReference type="InterPro" id="IPR009057">
    <property type="entry name" value="Homeodomain-like_sf"/>
</dbReference>
<evidence type="ECO:0000256" key="1">
    <source>
        <dbReference type="ARBA" id="ARBA00023015"/>
    </source>
</evidence>
<dbReference type="RefSeq" id="WP_135770901.1">
    <property type="nucleotide sequence ID" value="NZ_RQFT01000008.1"/>
</dbReference>
<name>A0A7I0HS70_9LEPT</name>
<dbReference type="PANTHER" id="PTHR43280:SF27">
    <property type="entry name" value="TRANSCRIPTIONAL REGULATOR MTLR"/>
    <property type="match status" value="1"/>
</dbReference>
<dbReference type="PANTHER" id="PTHR43280">
    <property type="entry name" value="ARAC-FAMILY TRANSCRIPTIONAL REGULATOR"/>
    <property type="match status" value="1"/>
</dbReference>
<evidence type="ECO:0000313" key="6">
    <source>
        <dbReference type="Proteomes" id="UP000297641"/>
    </source>
</evidence>
<dbReference type="SUPFAM" id="SSF46689">
    <property type="entry name" value="Homeodomain-like"/>
    <property type="match status" value="1"/>
</dbReference>
<dbReference type="PROSITE" id="PS00041">
    <property type="entry name" value="HTH_ARAC_FAMILY_1"/>
    <property type="match status" value="1"/>
</dbReference>
<dbReference type="PRINTS" id="PR00032">
    <property type="entry name" value="HTHARAC"/>
</dbReference>
<feature type="domain" description="HTH araC/xylS-type" evidence="4">
    <location>
        <begin position="222"/>
        <end position="320"/>
    </location>
</feature>
<sequence length="325" mass="37787">MKELIHVQIFLYDHFLLTSAASFYDTFMMANRISEVAFRGRWKWKVDFISVKGGKIQSSSGIQVVTKRYQRYKQKSIILIPGLDHLNVDEIIALLPELSSEIQFFKNLQEPIYASCSAGYLLAESGKLNSCSIASSWWLHSDFSYRYPKVQLQMDKLIVRNQNITTSGGAFSSIDLALRSLTDTSKEILSKSVANILAVDPKRELQSPYKQWLHNSQATWILKLERKLLSDLSYPWQIEDLAEITNLHPRTLFRKMKQELNLTPKKYLEKLRIQKAKQMLANENLRISDLCYHCGYEDLSHFQKVFKKTVGMSPGEYRDRFIKKR</sequence>
<dbReference type="AlphaFoldDB" id="A0A7I0HS70"/>
<evidence type="ECO:0000256" key="2">
    <source>
        <dbReference type="ARBA" id="ARBA00023125"/>
    </source>
</evidence>
<evidence type="ECO:0000256" key="3">
    <source>
        <dbReference type="ARBA" id="ARBA00023163"/>
    </source>
</evidence>
<dbReference type="InterPro" id="IPR020449">
    <property type="entry name" value="Tscrpt_reg_AraC-type_HTH"/>
</dbReference>
<dbReference type="InterPro" id="IPR029062">
    <property type="entry name" value="Class_I_gatase-like"/>
</dbReference>
<dbReference type="GO" id="GO:0043565">
    <property type="term" value="F:sequence-specific DNA binding"/>
    <property type="evidence" value="ECO:0007669"/>
    <property type="project" value="InterPro"/>
</dbReference>
<keyword evidence="1" id="KW-0805">Transcription regulation</keyword>
<dbReference type="SUPFAM" id="SSF52317">
    <property type="entry name" value="Class I glutamine amidotransferase-like"/>
    <property type="match status" value="1"/>
</dbReference>
<dbReference type="PROSITE" id="PS01124">
    <property type="entry name" value="HTH_ARAC_FAMILY_2"/>
    <property type="match status" value="1"/>
</dbReference>
<gene>
    <name evidence="5" type="ORF">EHQ43_08990</name>
</gene>
<dbReference type="EMBL" id="RQFT01000008">
    <property type="protein sequence ID" value="TGL06534.1"/>
    <property type="molecule type" value="Genomic_DNA"/>
</dbReference>
<dbReference type="Gene3D" id="1.10.10.60">
    <property type="entry name" value="Homeodomain-like"/>
    <property type="match status" value="2"/>
</dbReference>
<evidence type="ECO:0000259" key="4">
    <source>
        <dbReference type="PROSITE" id="PS01124"/>
    </source>
</evidence>
<organism evidence="5 6">
    <name type="scientific">Leptospira bouyouniensis</name>
    <dbReference type="NCBI Taxonomy" id="2484911"/>
    <lineage>
        <taxon>Bacteria</taxon>
        <taxon>Pseudomonadati</taxon>
        <taxon>Spirochaetota</taxon>
        <taxon>Spirochaetia</taxon>
        <taxon>Leptospirales</taxon>
        <taxon>Leptospiraceae</taxon>
        <taxon>Leptospira</taxon>
    </lineage>
</organism>